<sequence length="321" mass="36602">MGEAGKITERIASLKKQLSAYQDFKARVDNLVFFLSDSEACDDSELRRELDKEFVACEERLAQWETERLLSGEVDKNNCFLFMNAGAGGTESCDWVDMLFRMYSRWASSHQWKVEVVDRVDGDVAGIKHITLKISGEYAYGYAKAERGVHRLVRISPFDSNAKRHTSFASVDVSPEIDDQVEIDIKPNDLRIDTFRSSGAGGQHVNVTESAVRITHLPTGIVVSCQSERSQIQNRESCMKMLRARIYEKIMQEKLEKQMTERKDKKEIAWGSQIRNYVFQPYSLVKDVRTGYETGNVQAMMDGELLDDFIKAFLSQYGDAL</sequence>
<accession>A0ABN0MZZ4</accession>
<evidence type="ECO:0000256" key="2">
    <source>
        <dbReference type="ARBA" id="ARBA00010835"/>
    </source>
</evidence>
<evidence type="ECO:0000256" key="3">
    <source>
        <dbReference type="ARBA" id="ARBA00022481"/>
    </source>
</evidence>
<reference evidence="8 9" key="1">
    <citation type="submission" date="2013-07" db="EMBL/GenBank/DDBJ databases">
        <title>Isolation of a new Chlamydia species from the feral Sacred Ibis (Threskiornis aethiopicus): Chlamydia ibidis.</title>
        <authorList>
            <person name="Vorimore F."/>
            <person name="Hsia R.-C."/>
            <person name="Huot-Creasy H."/>
            <person name="Bastian S."/>
            <person name="Deruyter L."/>
            <person name="Passet A."/>
            <person name="Sachse K."/>
            <person name="Bavoil P."/>
            <person name="Myers G."/>
            <person name="Laroucau K."/>
        </authorList>
    </citation>
    <scope>NUCLEOTIDE SEQUENCE [LARGE SCALE GENOMIC DNA]</scope>
    <source>
        <strain evidence="8 9">10-1398/6</strain>
    </source>
</reference>
<feature type="modified residue" description="N5-methylglutamine" evidence="5">
    <location>
        <position position="203"/>
    </location>
</feature>
<dbReference type="PANTHER" id="PTHR43116:SF3">
    <property type="entry name" value="CLASS I PEPTIDE CHAIN RELEASE FACTOR"/>
    <property type="match status" value="1"/>
</dbReference>
<comment type="PTM">
    <text evidence="5">Methylated by PrmC. Methylation increases the termination efficiency of RF2.</text>
</comment>
<dbReference type="Pfam" id="PF00472">
    <property type="entry name" value="RF-1"/>
    <property type="match status" value="1"/>
</dbReference>
<dbReference type="InterPro" id="IPR045853">
    <property type="entry name" value="Pep_chain_release_fac_I_sf"/>
</dbReference>
<evidence type="ECO:0000259" key="7">
    <source>
        <dbReference type="PROSITE" id="PS00745"/>
    </source>
</evidence>
<dbReference type="NCBIfam" id="TIGR00020">
    <property type="entry name" value="prfB"/>
    <property type="match status" value="1"/>
</dbReference>
<dbReference type="Pfam" id="PF03462">
    <property type="entry name" value="PCRF"/>
    <property type="match status" value="1"/>
</dbReference>
<evidence type="ECO:0000313" key="9">
    <source>
        <dbReference type="Proteomes" id="UP000016064"/>
    </source>
</evidence>
<evidence type="ECO:0000256" key="4">
    <source>
        <dbReference type="ARBA" id="ARBA00022917"/>
    </source>
</evidence>
<dbReference type="InterPro" id="IPR005139">
    <property type="entry name" value="PCRF"/>
</dbReference>
<evidence type="ECO:0000313" key="8">
    <source>
        <dbReference type="EMBL" id="EQM62950.1"/>
    </source>
</evidence>
<dbReference type="HAMAP" id="MF_00094">
    <property type="entry name" value="Rel_fac_2"/>
    <property type="match status" value="1"/>
</dbReference>
<dbReference type="SUPFAM" id="SSF75620">
    <property type="entry name" value="Release factor"/>
    <property type="match status" value="1"/>
</dbReference>
<dbReference type="Proteomes" id="UP000016064">
    <property type="component" value="Unassembled WGS sequence"/>
</dbReference>
<comment type="caution">
    <text evidence="8">The sequence shown here is derived from an EMBL/GenBank/DDBJ whole genome shotgun (WGS) entry which is preliminary data.</text>
</comment>
<gene>
    <name evidence="5 8" type="primary">prfB</name>
    <name evidence="8" type="ORF">H359_0244</name>
</gene>
<keyword evidence="9" id="KW-1185">Reference proteome</keyword>
<dbReference type="PANTHER" id="PTHR43116">
    <property type="entry name" value="PEPTIDE CHAIN RELEASE FACTOR 2"/>
    <property type="match status" value="1"/>
</dbReference>
<dbReference type="Gene3D" id="3.30.160.20">
    <property type="match status" value="1"/>
</dbReference>
<evidence type="ECO:0000256" key="6">
    <source>
        <dbReference type="NCBIfam" id="TIGR00020"/>
    </source>
</evidence>
<feature type="domain" description="Prokaryotic-type class I peptide chain release factors" evidence="7">
    <location>
        <begin position="196"/>
        <end position="212"/>
    </location>
</feature>
<comment type="function">
    <text evidence="5">Peptide chain release factor 2 directs the termination of translation in response to the peptide chain termination codons UGA and UAA.</text>
</comment>
<name>A0ABN0MZZ4_9CHLA</name>
<keyword evidence="5" id="KW-0963">Cytoplasm</keyword>
<organism evidence="8 9">
    <name type="scientific">Chlamydia ibidis 10-1398/6</name>
    <dbReference type="NCBI Taxonomy" id="1046581"/>
    <lineage>
        <taxon>Bacteria</taxon>
        <taxon>Pseudomonadati</taxon>
        <taxon>Chlamydiota</taxon>
        <taxon>Chlamydiia</taxon>
        <taxon>Chlamydiales</taxon>
        <taxon>Chlamydiaceae</taxon>
        <taxon>Chlamydia/Chlamydophila group</taxon>
        <taxon>Chlamydia</taxon>
    </lineage>
</organism>
<keyword evidence="4 5" id="KW-0648">Protein biosynthesis</keyword>
<dbReference type="PROSITE" id="PS00745">
    <property type="entry name" value="RF_PROK_I"/>
    <property type="match status" value="1"/>
</dbReference>
<dbReference type="SMART" id="SM00937">
    <property type="entry name" value="PCRF"/>
    <property type="match status" value="1"/>
</dbReference>
<keyword evidence="3 5" id="KW-0488">Methylation</keyword>
<evidence type="ECO:0000256" key="5">
    <source>
        <dbReference type="HAMAP-Rule" id="MF_00094"/>
    </source>
</evidence>
<comment type="similarity">
    <text evidence="2 5">Belongs to the prokaryotic/mitochondrial release factor family.</text>
</comment>
<proteinExistence type="inferred from homology"/>
<evidence type="ECO:0000256" key="1">
    <source>
        <dbReference type="ARBA" id="ARBA00004496"/>
    </source>
</evidence>
<dbReference type="Gene3D" id="3.30.70.1660">
    <property type="match status" value="1"/>
</dbReference>
<dbReference type="EMBL" id="APJW01000001">
    <property type="protein sequence ID" value="EQM62950.1"/>
    <property type="molecule type" value="Genomic_DNA"/>
</dbReference>
<dbReference type="InterPro" id="IPR004374">
    <property type="entry name" value="PrfB"/>
</dbReference>
<protein>
    <recommendedName>
        <fullName evidence="5 6">Peptide chain release factor 2</fullName>
        <shortName evidence="5">RF-2</shortName>
    </recommendedName>
</protein>
<dbReference type="InterPro" id="IPR000352">
    <property type="entry name" value="Pep_chain_release_fac_I"/>
</dbReference>
<comment type="subcellular location">
    <subcellularLocation>
        <location evidence="1 5">Cytoplasm</location>
    </subcellularLocation>
</comment>